<dbReference type="EMBL" id="SMKW01000234">
    <property type="protein sequence ID" value="TDD31793.1"/>
    <property type="molecule type" value="Genomic_DNA"/>
</dbReference>
<dbReference type="InterPro" id="IPR023203">
    <property type="entry name" value="TTHA0068_sf"/>
</dbReference>
<dbReference type="Proteomes" id="UP000294947">
    <property type="component" value="Unassembled WGS sequence"/>
</dbReference>
<dbReference type="PANTHER" id="PTHR34796:SF1">
    <property type="entry name" value="EXPRESSED PROTEIN"/>
    <property type="match status" value="1"/>
</dbReference>
<feature type="compositionally biased region" description="Basic and acidic residues" evidence="1">
    <location>
        <begin position="1"/>
        <end position="21"/>
    </location>
</feature>
<comment type="caution">
    <text evidence="2">The sequence shown here is derived from an EMBL/GenBank/DDBJ whole genome shotgun (WGS) entry which is preliminary data.</text>
</comment>
<dbReference type="InterPro" id="IPR005500">
    <property type="entry name" value="DUF309"/>
</dbReference>
<feature type="region of interest" description="Disordered" evidence="1">
    <location>
        <begin position="1"/>
        <end position="28"/>
    </location>
</feature>
<keyword evidence="3" id="KW-1185">Reference proteome</keyword>
<evidence type="ECO:0000313" key="3">
    <source>
        <dbReference type="Proteomes" id="UP000294947"/>
    </source>
</evidence>
<organism evidence="2 3">
    <name type="scientific">Saccharopolyspora elongata</name>
    <dbReference type="NCBI Taxonomy" id="2530387"/>
    <lineage>
        <taxon>Bacteria</taxon>
        <taxon>Bacillati</taxon>
        <taxon>Actinomycetota</taxon>
        <taxon>Actinomycetes</taxon>
        <taxon>Pseudonocardiales</taxon>
        <taxon>Pseudonocardiaceae</taxon>
        <taxon>Saccharopolyspora</taxon>
    </lineage>
</organism>
<evidence type="ECO:0000256" key="1">
    <source>
        <dbReference type="SAM" id="MobiDB-lite"/>
    </source>
</evidence>
<proteinExistence type="predicted"/>
<dbReference type="AlphaFoldDB" id="A0A4R4XLB9"/>
<dbReference type="Gene3D" id="1.10.3450.10">
    <property type="entry name" value="TTHA0068-like"/>
    <property type="match status" value="1"/>
</dbReference>
<dbReference type="Pfam" id="PF03745">
    <property type="entry name" value="DUF309"/>
    <property type="match status" value="1"/>
</dbReference>
<dbReference type="PANTHER" id="PTHR34796">
    <property type="entry name" value="EXPRESSED PROTEIN"/>
    <property type="match status" value="1"/>
</dbReference>
<dbReference type="RefSeq" id="WP_132495739.1">
    <property type="nucleotide sequence ID" value="NZ_SMKW01000234.1"/>
</dbReference>
<accession>A0A4R4XLB9</accession>
<dbReference type="SUPFAM" id="SSF140663">
    <property type="entry name" value="TTHA0068-like"/>
    <property type="match status" value="1"/>
</dbReference>
<dbReference type="OrthoDB" id="160968at2"/>
<gene>
    <name evidence="2" type="ORF">E1288_46425</name>
</gene>
<protein>
    <submittedName>
        <fullName evidence="2">DUF309 domain-containing protein</fullName>
    </submittedName>
</protein>
<sequence>MRQRDRDPQGRARNARPRDGLGRPLPYGSHGVKCMDDGMVLAPMESLAQAQRLLDDARPFHAHEVLEAAWKNAPGAERALWKGLAQLAVGLTHLRRGNGTGAAALLRRAHDHIQPYIQQPPYSVAAEQLTHYATDLATRIERDGPDAIASEQLSPQLRTIRAPKG</sequence>
<feature type="region of interest" description="Disordered" evidence="1">
    <location>
        <begin position="145"/>
        <end position="165"/>
    </location>
</feature>
<name>A0A4R4XLB9_9PSEU</name>
<evidence type="ECO:0000313" key="2">
    <source>
        <dbReference type="EMBL" id="TDD31793.1"/>
    </source>
</evidence>
<reference evidence="2 3" key="1">
    <citation type="submission" date="2019-03" db="EMBL/GenBank/DDBJ databases">
        <title>Draft genome sequences of novel Actinobacteria.</title>
        <authorList>
            <person name="Sahin N."/>
            <person name="Ay H."/>
            <person name="Saygin H."/>
        </authorList>
    </citation>
    <scope>NUCLEOTIDE SEQUENCE [LARGE SCALE GENOMIC DNA]</scope>
    <source>
        <strain evidence="2 3">7K502</strain>
    </source>
</reference>